<gene>
    <name evidence="2" type="ORF">QWY31_08030</name>
</gene>
<dbReference type="SUPFAM" id="SSF53335">
    <property type="entry name" value="S-adenosyl-L-methionine-dependent methyltransferases"/>
    <property type="match status" value="1"/>
</dbReference>
<evidence type="ECO:0000313" key="3">
    <source>
        <dbReference type="Proteomes" id="UP001168552"/>
    </source>
</evidence>
<protein>
    <submittedName>
        <fullName evidence="2">FkbM family methyltransferase</fullName>
    </submittedName>
</protein>
<comment type="caution">
    <text evidence="2">The sequence shown here is derived from an EMBL/GenBank/DDBJ whole genome shotgun (WGS) entry which is preliminary data.</text>
</comment>
<dbReference type="Pfam" id="PF05050">
    <property type="entry name" value="Methyltransf_21"/>
    <property type="match status" value="1"/>
</dbReference>
<dbReference type="GO" id="GO:0032259">
    <property type="term" value="P:methylation"/>
    <property type="evidence" value="ECO:0007669"/>
    <property type="project" value="UniProtKB-KW"/>
</dbReference>
<keyword evidence="3" id="KW-1185">Reference proteome</keyword>
<dbReference type="InterPro" id="IPR029063">
    <property type="entry name" value="SAM-dependent_MTases_sf"/>
</dbReference>
<keyword evidence="2" id="KW-0808">Transferase</keyword>
<name>A0ABT8F5E6_9BACT</name>
<proteinExistence type="predicted"/>
<dbReference type="PANTHER" id="PTHR34203">
    <property type="entry name" value="METHYLTRANSFERASE, FKBM FAMILY PROTEIN"/>
    <property type="match status" value="1"/>
</dbReference>
<sequence>MFNRLLNRLPLTIIKIKIAAILYRLVKIFVWNDHQIITRQKIRYAVDLKEGLDLSLFLFGSFQKHVTHSALYKIPADATIIDIGANVGLMSLQFAQMAPQGKVYAFEPTDYAFGKLQKNLSLNPDLAQRIVVYKSFVSNQEQEKAEIVAYSSWQVAGANSHDKHPVHLGSAMEASDTGSTTLDAFVKEKQLNRIDFLKIDTDGHEFEVFGGAQATIKQFQPVIVFEIGQYVMQEKGIDFSFYYQYLSPLGYKLYDSKSEKAITLTNYQDIIPRKGTIDIIAIPAAKS</sequence>
<dbReference type="InterPro" id="IPR006342">
    <property type="entry name" value="FkbM_mtfrase"/>
</dbReference>
<dbReference type="EMBL" id="JAUHJS010000003">
    <property type="protein sequence ID" value="MDN4165446.1"/>
    <property type="molecule type" value="Genomic_DNA"/>
</dbReference>
<dbReference type="Gene3D" id="3.40.50.150">
    <property type="entry name" value="Vaccinia Virus protein VP39"/>
    <property type="match status" value="1"/>
</dbReference>
<dbReference type="InterPro" id="IPR052514">
    <property type="entry name" value="SAM-dependent_MTase"/>
</dbReference>
<evidence type="ECO:0000259" key="1">
    <source>
        <dbReference type="Pfam" id="PF05050"/>
    </source>
</evidence>
<accession>A0ABT8F5E6</accession>
<dbReference type="NCBIfam" id="TIGR01444">
    <property type="entry name" value="fkbM_fam"/>
    <property type="match status" value="1"/>
</dbReference>
<evidence type="ECO:0000313" key="2">
    <source>
        <dbReference type="EMBL" id="MDN4165446.1"/>
    </source>
</evidence>
<dbReference type="PANTHER" id="PTHR34203:SF15">
    <property type="entry name" value="SLL1173 PROTEIN"/>
    <property type="match status" value="1"/>
</dbReference>
<organism evidence="2 3">
    <name type="scientific">Shiella aurantiaca</name>
    <dbReference type="NCBI Taxonomy" id="3058365"/>
    <lineage>
        <taxon>Bacteria</taxon>
        <taxon>Pseudomonadati</taxon>
        <taxon>Bacteroidota</taxon>
        <taxon>Cytophagia</taxon>
        <taxon>Cytophagales</taxon>
        <taxon>Shiellaceae</taxon>
        <taxon>Shiella</taxon>
    </lineage>
</organism>
<dbReference type="Proteomes" id="UP001168552">
    <property type="component" value="Unassembled WGS sequence"/>
</dbReference>
<feature type="domain" description="Methyltransferase FkbM" evidence="1">
    <location>
        <begin position="82"/>
        <end position="253"/>
    </location>
</feature>
<dbReference type="RefSeq" id="WP_320003971.1">
    <property type="nucleotide sequence ID" value="NZ_JAUHJS010000003.1"/>
</dbReference>
<reference evidence="2" key="1">
    <citation type="submission" date="2023-06" db="EMBL/GenBank/DDBJ databases">
        <title>Cytophagales bacterium Strain LB-30, isolated from soil.</title>
        <authorList>
            <person name="Liu B."/>
        </authorList>
    </citation>
    <scope>NUCLEOTIDE SEQUENCE</scope>
    <source>
        <strain evidence="2">LB-30</strain>
    </source>
</reference>
<dbReference type="GO" id="GO:0008168">
    <property type="term" value="F:methyltransferase activity"/>
    <property type="evidence" value="ECO:0007669"/>
    <property type="project" value="UniProtKB-KW"/>
</dbReference>
<keyword evidence="2" id="KW-0489">Methyltransferase</keyword>